<name>A0A255XT89_9PROT</name>
<gene>
    <name evidence="2" type="ORF">CHR90_05725</name>
</gene>
<organism evidence="2 3">
    <name type="scientific">Elstera cyanobacteriorum</name>
    <dbReference type="NCBI Taxonomy" id="2022747"/>
    <lineage>
        <taxon>Bacteria</taxon>
        <taxon>Pseudomonadati</taxon>
        <taxon>Pseudomonadota</taxon>
        <taxon>Alphaproteobacteria</taxon>
        <taxon>Rhodospirillales</taxon>
        <taxon>Rhodospirillaceae</taxon>
        <taxon>Elstera</taxon>
    </lineage>
</organism>
<comment type="caution">
    <text evidence="2">The sequence shown here is derived from an EMBL/GenBank/DDBJ whole genome shotgun (WGS) entry which is preliminary data.</text>
</comment>
<evidence type="ECO:0000256" key="1">
    <source>
        <dbReference type="SAM" id="MobiDB-lite"/>
    </source>
</evidence>
<evidence type="ECO:0000313" key="3">
    <source>
        <dbReference type="Proteomes" id="UP000216361"/>
    </source>
</evidence>
<accession>A0A255XT89</accession>
<keyword evidence="3" id="KW-1185">Reference proteome</keyword>
<dbReference type="EMBL" id="NOXS01000029">
    <property type="protein sequence ID" value="OYQ20206.1"/>
    <property type="molecule type" value="Genomic_DNA"/>
</dbReference>
<proteinExistence type="predicted"/>
<protein>
    <submittedName>
        <fullName evidence="2">Uncharacterized protein</fullName>
    </submittedName>
</protein>
<dbReference type="Proteomes" id="UP000216361">
    <property type="component" value="Unassembled WGS sequence"/>
</dbReference>
<reference evidence="2 3" key="1">
    <citation type="submission" date="2017-07" db="EMBL/GenBank/DDBJ databases">
        <title>Elstera cyanobacteriorum sp. nov., a novel bacterium isolated from cyanobacterial aggregates in a eutrophic lake.</title>
        <authorList>
            <person name="Cai H."/>
        </authorList>
    </citation>
    <scope>NUCLEOTIDE SEQUENCE [LARGE SCALE GENOMIC DNA]</scope>
    <source>
        <strain evidence="2 3">TH019</strain>
    </source>
</reference>
<dbReference type="RefSeq" id="WP_094408029.1">
    <property type="nucleotide sequence ID" value="NZ_BMJZ01000001.1"/>
</dbReference>
<feature type="region of interest" description="Disordered" evidence="1">
    <location>
        <begin position="146"/>
        <end position="171"/>
    </location>
</feature>
<evidence type="ECO:0000313" key="2">
    <source>
        <dbReference type="EMBL" id="OYQ20206.1"/>
    </source>
</evidence>
<feature type="compositionally biased region" description="Low complexity" evidence="1">
    <location>
        <begin position="157"/>
        <end position="171"/>
    </location>
</feature>
<sequence>MSQEYFTLPAALLGQITQMLAVTTTHHAMSSVELADNPAARQPHDQIARGCQTLMGQIRDALAAPAPAPQIGLNEGDLFAQGMGDRYRSTLPWEQSPDAVLREYKELTPIRILRTRYLPAIYGVSHIGIAHVFATEAEAAEFCARHSPPAEPATDTALPDAPVGAAAPAGA</sequence>
<dbReference type="AlphaFoldDB" id="A0A255XT89"/>